<dbReference type="Pfam" id="PF00395">
    <property type="entry name" value="SLH"/>
    <property type="match status" value="3"/>
</dbReference>
<comment type="caution">
    <text evidence="5">The sequence shown here is derived from an EMBL/GenBank/DDBJ whole genome shotgun (WGS) entry which is preliminary data.</text>
</comment>
<dbReference type="SUPFAM" id="SSF49785">
    <property type="entry name" value="Galactose-binding domain-like"/>
    <property type="match status" value="1"/>
</dbReference>
<dbReference type="InterPro" id="IPR001119">
    <property type="entry name" value="SLH_dom"/>
</dbReference>
<dbReference type="SUPFAM" id="SSF53474">
    <property type="entry name" value="alpha/beta-Hydrolases"/>
    <property type="match status" value="1"/>
</dbReference>
<dbReference type="Pfam" id="PF05448">
    <property type="entry name" value="AXE1"/>
    <property type="match status" value="1"/>
</dbReference>
<dbReference type="Pfam" id="PF03422">
    <property type="entry name" value="CBM_6"/>
    <property type="match status" value="1"/>
</dbReference>
<dbReference type="InterPro" id="IPR029058">
    <property type="entry name" value="AB_hydrolase_fold"/>
</dbReference>
<dbReference type="PROSITE" id="PS51175">
    <property type="entry name" value="CBM6"/>
    <property type="match status" value="1"/>
</dbReference>
<dbReference type="Gene3D" id="2.60.120.260">
    <property type="entry name" value="Galactose-binding domain-like"/>
    <property type="match status" value="1"/>
</dbReference>
<evidence type="ECO:0000256" key="1">
    <source>
        <dbReference type="ARBA" id="ARBA00022729"/>
    </source>
</evidence>
<evidence type="ECO:0000313" key="6">
    <source>
        <dbReference type="Proteomes" id="UP001519287"/>
    </source>
</evidence>
<evidence type="ECO:0000313" key="5">
    <source>
        <dbReference type="EMBL" id="MBP1994504.1"/>
    </source>
</evidence>
<feature type="domain" description="SLH" evidence="4">
    <location>
        <begin position="1157"/>
        <end position="1220"/>
    </location>
</feature>
<dbReference type="CDD" id="cd04080">
    <property type="entry name" value="CBM6_cellulase-like"/>
    <property type="match status" value="1"/>
</dbReference>
<feature type="domain" description="CBM6" evidence="3">
    <location>
        <begin position="412"/>
        <end position="555"/>
    </location>
</feature>
<dbReference type="InterPro" id="IPR050261">
    <property type="entry name" value="FrsA_esterase"/>
</dbReference>
<accession>A0ABS4J3T3</accession>
<dbReference type="RefSeq" id="WP_209976351.1">
    <property type="nucleotide sequence ID" value="NZ_JAGGLB010000026.1"/>
</dbReference>
<dbReference type="Gene3D" id="3.40.50.1820">
    <property type="entry name" value="alpha/beta hydrolase"/>
    <property type="match status" value="1"/>
</dbReference>
<dbReference type="InterPro" id="IPR008391">
    <property type="entry name" value="AXE1_dom"/>
</dbReference>
<keyword evidence="1" id="KW-0732">Signal</keyword>
<feature type="region of interest" description="Disordered" evidence="2">
    <location>
        <begin position="877"/>
        <end position="908"/>
    </location>
</feature>
<keyword evidence="6" id="KW-1185">Reference proteome</keyword>
<protein>
    <submittedName>
        <fullName evidence="5">Cephalosporin-C deacetylase-like acetyl esterase</fullName>
    </submittedName>
</protein>
<dbReference type="PANTHER" id="PTHR22946">
    <property type="entry name" value="DIENELACTONE HYDROLASE DOMAIN-CONTAINING PROTEIN-RELATED"/>
    <property type="match status" value="1"/>
</dbReference>
<dbReference type="InterPro" id="IPR005084">
    <property type="entry name" value="CBM6"/>
</dbReference>
<evidence type="ECO:0000259" key="3">
    <source>
        <dbReference type="PROSITE" id="PS51175"/>
    </source>
</evidence>
<dbReference type="Proteomes" id="UP001519287">
    <property type="component" value="Unassembled WGS sequence"/>
</dbReference>
<dbReference type="SMART" id="SM00606">
    <property type="entry name" value="CBD_IV"/>
    <property type="match status" value="1"/>
</dbReference>
<dbReference type="InterPro" id="IPR008979">
    <property type="entry name" value="Galactose-bd-like_sf"/>
</dbReference>
<feature type="domain" description="SLH" evidence="4">
    <location>
        <begin position="1223"/>
        <end position="1279"/>
    </location>
</feature>
<proteinExistence type="predicted"/>
<reference evidence="5 6" key="1">
    <citation type="submission" date="2021-03" db="EMBL/GenBank/DDBJ databases">
        <title>Genomic Encyclopedia of Type Strains, Phase IV (KMG-IV): sequencing the most valuable type-strain genomes for metagenomic binning, comparative biology and taxonomic classification.</title>
        <authorList>
            <person name="Goeker M."/>
        </authorList>
    </citation>
    <scope>NUCLEOTIDE SEQUENCE [LARGE SCALE GENOMIC DNA]</scope>
    <source>
        <strain evidence="5 6">DSM 26048</strain>
    </source>
</reference>
<evidence type="ECO:0000256" key="2">
    <source>
        <dbReference type="SAM" id="MobiDB-lite"/>
    </source>
</evidence>
<dbReference type="Pfam" id="PF12733">
    <property type="entry name" value="Cadherin-like"/>
    <property type="match status" value="1"/>
</dbReference>
<dbReference type="InterPro" id="IPR006584">
    <property type="entry name" value="Cellulose-bd_IV"/>
</dbReference>
<feature type="compositionally biased region" description="Low complexity" evidence="2">
    <location>
        <begin position="883"/>
        <end position="904"/>
    </location>
</feature>
<feature type="domain" description="SLH" evidence="4">
    <location>
        <begin position="1098"/>
        <end position="1155"/>
    </location>
</feature>
<organism evidence="5 6">
    <name type="scientific">Paenibacillus eucommiae</name>
    <dbReference type="NCBI Taxonomy" id="1355755"/>
    <lineage>
        <taxon>Bacteria</taxon>
        <taxon>Bacillati</taxon>
        <taxon>Bacillota</taxon>
        <taxon>Bacilli</taxon>
        <taxon>Bacillales</taxon>
        <taxon>Paenibacillaceae</taxon>
        <taxon>Paenibacillus</taxon>
    </lineage>
</organism>
<name>A0ABS4J3T3_9BACL</name>
<evidence type="ECO:0000259" key="4">
    <source>
        <dbReference type="PROSITE" id="PS51272"/>
    </source>
</evidence>
<dbReference type="EMBL" id="JAGGLB010000026">
    <property type="protein sequence ID" value="MBP1994504.1"/>
    <property type="molecule type" value="Genomic_DNA"/>
</dbReference>
<sequence length="1279" mass="138781">MKSSKVVFIILFIFISIVPQLAVVRVYASACNPIDETYTGPWDVTALSQAPAIQWGNSTEHATYTMKEIYFSGEPYQGNSTRVFAYYAIPKNVSGQLPAIVLAHGGGGAAYEEWAAQWAEEGYVAIALDLMGNGPGGTRLVDGGPAQTNTSVFEDLAHLKDMWGYHSVADVMKAISILSVDSNVDPSKIGVMGVSWGGYTTGIVAGIDDRLAFAMPVYASGYYLEGSVWRDVLKALPEADLNAWIENFDMRQYISQAQIPMFWATGTNDSAFYLDSWRKTSRMAQGTNTLRLIPYWTHDHATSWHTPEFVAYADSIVKDGQSLLSITPQRKTGSETWVNYSGVPTVTSAALFYTTDRGEYTNRIWKSIEATVHSADKKISANIPNGATAYYFNITDSQNYVVSSQLEESFAQKVEAEEYKSGGSGQGYHIPVSGNSNTYRNDDVGIYSSPGTLYSNGHALGETQAGQWMAYEIDVSTGGNYHFDFSVATLDHSAIVELIVDEISKGTVTLPNTGSYQTFQKATLPEVALTTGNHEIKIKITEQNNAFLLDYFEYSPDLVHGSDPELVAISDTFSIDGVKRSVGSSLNGKQAEIGNVNWETTYISYPYDGAYAFAEKDGEQFVKSESVGVFQANVPFIPEVYQVSVEADVGPDVQSDGWMAIGLNKENSEFWSKGQVWMLLYGNGSYQVYVNGAAHMIGQGMSASFIPGGMNKLKLTYDAAGKSVTAWLNDDMVVDHYSLNNFVPDIRYAGFMVISSNVTGQPIDNFVVRGKKDPVLPIQNADLSGLTVSTGALEPTFSPAITSYKVHVGNEVTSLSVTAATYEPTSSISVAGQVYGSGTSIPVSLNVGVNELPVTVIAEGGLTKTYLLEIHRDAASGVNPDDGNGNSSGNGSSNSNSRNNGNSGAAVEKSGVLVVKPGDLKKPAGKDNITIQIAADITQIVLPTDAVELLKGSQLELISDTITLIIPEELLKQLIDQVNSEVLMDSSIVINMNPLSKSETDELMTKASASSQALISLSGKVYDLSLLLVTKAGKEFKLMTFDKPIMMSMKVDKSVNPQLAGIYNIAKNGALEFIRGSYRGGQIKAEINHFSPYAVLEFKKNFIDVPSTHWAANTILELTAQHIVSGTSATEFEPQRTITRAEFTALIVRALNLNSIGEITFKDVPANTWYTKPVAIAVQAGIVTGRDDTRFDPDARITRQEMVTMLIRAYKRMKGTQLEMYPSTPFKDESKVSPWALDAVRAAAALHLIQGRTANEFVPAGITTRAEAAQAIRNFLGLN</sequence>
<dbReference type="InterPro" id="IPR025883">
    <property type="entry name" value="Cadherin-like_domain"/>
</dbReference>
<gene>
    <name evidence="5" type="ORF">J2Z66_006143</name>
</gene>
<dbReference type="PROSITE" id="PS51272">
    <property type="entry name" value="SLH"/>
    <property type="match status" value="3"/>
</dbReference>